<feature type="binding site" evidence="13">
    <location>
        <position position="92"/>
    </location>
    <ligand>
        <name>NADP(+)</name>
        <dbReference type="ChEBI" id="CHEBI:58349"/>
    </ligand>
</feature>
<comment type="function">
    <text evidence="1 14">Catalyzes the NADPH-dependent reduction of beta-ketoacyl-ACP substrates to beta-hydroxyacyl-ACP products, the first reductive step in the elongation cycle of fatty acid biosynthesis.</text>
</comment>
<dbReference type="Pfam" id="PF13561">
    <property type="entry name" value="adh_short_C2"/>
    <property type="match status" value="1"/>
</dbReference>
<feature type="domain" description="Ketoreductase" evidence="15">
    <location>
        <begin position="8"/>
        <end position="188"/>
    </location>
</feature>
<dbReference type="NCBIfam" id="NF009464">
    <property type="entry name" value="PRK12824.1"/>
    <property type="match status" value="1"/>
</dbReference>
<dbReference type="NCBIfam" id="TIGR01830">
    <property type="entry name" value="3oxo_ACP_reduc"/>
    <property type="match status" value="1"/>
</dbReference>
<protein>
    <recommendedName>
        <fullName evidence="14">3-oxoacyl-[acyl-carrier-protein] reductase</fullName>
        <ecNumber evidence="14">1.1.1.100</ecNumber>
    </recommendedName>
</protein>
<evidence type="ECO:0000256" key="1">
    <source>
        <dbReference type="ARBA" id="ARBA00002607"/>
    </source>
</evidence>
<proteinExistence type="inferred from homology"/>
<dbReference type="NCBIfam" id="NF004198">
    <property type="entry name" value="PRK05653.1-3"/>
    <property type="match status" value="1"/>
</dbReference>
<evidence type="ECO:0000256" key="2">
    <source>
        <dbReference type="ARBA" id="ARBA00005194"/>
    </source>
</evidence>
<dbReference type="NCBIfam" id="NF004200">
    <property type="entry name" value="PRK05653.1-5"/>
    <property type="match status" value="1"/>
</dbReference>
<dbReference type="NCBIfam" id="NF004197">
    <property type="entry name" value="PRK05653.1-1"/>
    <property type="match status" value="1"/>
</dbReference>
<dbReference type="InterPro" id="IPR002347">
    <property type="entry name" value="SDR_fam"/>
</dbReference>
<dbReference type="PRINTS" id="PR00081">
    <property type="entry name" value="GDHRDH"/>
</dbReference>
<evidence type="ECO:0000256" key="3">
    <source>
        <dbReference type="ARBA" id="ARBA00006484"/>
    </source>
</evidence>
<comment type="similarity">
    <text evidence="3 14">Belongs to the short-chain dehydrogenases/reductases (SDR) family.</text>
</comment>
<feature type="binding site" evidence="13">
    <location>
        <begin position="14"/>
        <end position="17"/>
    </location>
    <ligand>
        <name>NADP(+)</name>
        <dbReference type="ChEBI" id="CHEBI:58349"/>
    </ligand>
</feature>
<dbReference type="InterPro" id="IPR036291">
    <property type="entry name" value="NAD(P)-bd_dom_sf"/>
</dbReference>
<keyword evidence="9 14" id="KW-0443">Lipid metabolism</keyword>
<comment type="catalytic activity">
    <reaction evidence="11 14">
        <text>a (3R)-hydroxyacyl-[ACP] + NADP(+) = a 3-oxoacyl-[ACP] + NADPH + H(+)</text>
        <dbReference type="Rhea" id="RHEA:17397"/>
        <dbReference type="Rhea" id="RHEA-COMP:9916"/>
        <dbReference type="Rhea" id="RHEA-COMP:9945"/>
        <dbReference type="ChEBI" id="CHEBI:15378"/>
        <dbReference type="ChEBI" id="CHEBI:57783"/>
        <dbReference type="ChEBI" id="CHEBI:58349"/>
        <dbReference type="ChEBI" id="CHEBI:78776"/>
        <dbReference type="ChEBI" id="CHEBI:78827"/>
        <dbReference type="EC" id="1.1.1.100"/>
    </reaction>
</comment>
<evidence type="ECO:0000313" key="18">
    <source>
        <dbReference type="Proteomes" id="UP000187323"/>
    </source>
</evidence>
<evidence type="ECO:0000256" key="8">
    <source>
        <dbReference type="ARBA" id="ARBA00023002"/>
    </source>
</evidence>
<dbReference type="InterPro" id="IPR057326">
    <property type="entry name" value="KR_dom"/>
</dbReference>
<dbReference type="SMART" id="SM00822">
    <property type="entry name" value="PKS_KR"/>
    <property type="match status" value="1"/>
</dbReference>
<dbReference type="NCBIfam" id="NF009466">
    <property type="entry name" value="PRK12826.1-2"/>
    <property type="match status" value="1"/>
</dbReference>
<evidence type="ECO:0000256" key="9">
    <source>
        <dbReference type="ARBA" id="ARBA00023098"/>
    </source>
</evidence>
<evidence type="ECO:0000256" key="5">
    <source>
        <dbReference type="ARBA" id="ARBA00022516"/>
    </source>
</evidence>
<evidence type="ECO:0000256" key="10">
    <source>
        <dbReference type="ARBA" id="ARBA00023160"/>
    </source>
</evidence>
<dbReference type="PANTHER" id="PTHR42879">
    <property type="entry name" value="3-OXOACYL-(ACYL-CARRIER-PROTEIN) REDUCTASE"/>
    <property type="match status" value="1"/>
</dbReference>
<dbReference type="AlphaFoldDB" id="A0A1R0YQK0"/>
<dbReference type="InterPro" id="IPR050259">
    <property type="entry name" value="SDR"/>
</dbReference>
<dbReference type="Proteomes" id="UP000249163">
    <property type="component" value="Chromosome"/>
</dbReference>
<dbReference type="GO" id="GO:0004316">
    <property type="term" value="F:3-oxoacyl-[acyl-carrier-protein] reductase (NADPH) activity"/>
    <property type="evidence" value="ECO:0007669"/>
    <property type="project" value="UniProtKB-UniRule"/>
</dbReference>
<evidence type="ECO:0000256" key="13">
    <source>
        <dbReference type="PIRSR" id="PIRSR611284-2"/>
    </source>
</evidence>
<keyword evidence="7 13" id="KW-0521">NADP</keyword>
<dbReference type="Gene3D" id="3.40.50.720">
    <property type="entry name" value="NAD(P)-binding Rossmann-like Domain"/>
    <property type="match status" value="1"/>
</dbReference>
<dbReference type="SUPFAM" id="SSF51735">
    <property type="entry name" value="NAD(P)-binding Rossmann-fold domains"/>
    <property type="match status" value="1"/>
</dbReference>
<dbReference type="PANTHER" id="PTHR42879:SF2">
    <property type="entry name" value="3-OXOACYL-[ACYL-CARRIER-PROTEIN] REDUCTASE FABG"/>
    <property type="match status" value="1"/>
</dbReference>
<evidence type="ECO:0000256" key="14">
    <source>
        <dbReference type="RuleBase" id="RU366074"/>
    </source>
</evidence>
<gene>
    <name evidence="17" type="ORF">BSK47_29400</name>
    <name evidence="16" type="ORF">CD191_13185</name>
</gene>
<feature type="active site" description="Proton acceptor" evidence="12">
    <location>
        <position position="157"/>
    </location>
</feature>
<evidence type="ECO:0000256" key="11">
    <source>
        <dbReference type="ARBA" id="ARBA00048508"/>
    </source>
</evidence>
<keyword evidence="8 14" id="KW-0560">Oxidoreductase</keyword>
<keyword evidence="6 14" id="KW-0276">Fatty acid metabolism</keyword>
<name>A0A1R0YQK0_9BACL</name>
<evidence type="ECO:0000256" key="7">
    <source>
        <dbReference type="ARBA" id="ARBA00022857"/>
    </source>
</evidence>
<evidence type="ECO:0000313" key="19">
    <source>
        <dbReference type="Proteomes" id="UP000249163"/>
    </source>
</evidence>
<reference evidence="16 19" key="2">
    <citation type="submission" date="2017-06" db="EMBL/GenBank/DDBJ databases">
        <title>Complete genome sequence of Paenibacillus odorifer CBA7130.</title>
        <authorList>
            <person name="Nam Y.-D."/>
            <person name="Kang J."/>
            <person name="Chung W.-H."/>
        </authorList>
    </citation>
    <scope>NUCLEOTIDE SEQUENCE [LARGE SCALE GENOMIC DNA]</scope>
    <source>
        <strain evidence="16 19">CBA7130</strain>
    </source>
</reference>
<feature type="binding site" evidence="13">
    <location>
        <position position="190"/>
    </location>
    <ligand>
        <name>NADP(+)</name>
        <dbReference type="ChEBI" id="CHEBI:58349"/>
    </ligand>
</feature>
<feature type="binding site" evidence="13">
    <location>
        <begin position="157"/>
        <end position="161"/>
    </location>
    <ligand>
        <name>NADP(+)</name>
        <dbReference type="ChEBI" id="CHEBI:58349"/>
    </ligand>
</feature>
<sequence length="249" mass="26474">MFSALRGQTALVTGGSRGIGRSIALALAEHGVKVAVNYAGSEAAAQETVARIVELGSEGIAVRGDVGNSEQAENLVKEVLNTWGRIDIVVNNAGITRDNLIMRMKEEEFDQVIETNLKGVFNCLKAATRPMMKQRYGRIINISSVVGVTGNPGQANYSAAKAGVIGLTKASARELSSRGITVNCIAPGFIDTDMTRELSEEVRSELEKGIPLARLGRPEEIAMAVVFLASEGAAYMTGQTLHVDGGMYM</sequence>
<comment type="subunit">
    <text evidence="4 14">Homotetramer.</text>
</comment>
<dbReference type="EC" id="1.1.1.100" evidence="14"/>
<dbReference type="PRINTS" id="PR00080">
    <property type="entry name" value="SDRFAMILY"/>
</dbReference>
<dbReference type="Proteomes" id="UP000187323">
    <property type="component" value="Unassembled WGS sequence"/>
</dbReference>
<dbReference type="InterPro" id="IPR011284">
    <property type="entry name" value="3oxo_ACP_reduc"/>
</dbReference>
<evidence type="ECO:0000313" key="16">
    <source>
        <dbReference type="EMBL" id="AWV33495.1"/>
    </source>
</evidence>
<evidence type="ECO:0000259" key="15">
    <source>
        <dbReference type="SMART" id="SM00822"/>
    </source>
</evidence>
<dbReference type="CDD" id="cd05333">
    <property type="entry name" value="BKR_SDR_c"/>
    <property type="match status" value="1"/>
</dbReference>
<evidence type="ECO:0000256" key="4">
    <source>
        <dbReference type="ARBA" id="ARBA00011881"/>
    </source>
</evidence>
<organism evidence="17 18">
    <name type="scientific">Paenibacillus odorifer</name>
    <dbReference type="NCBI Taxonomy" id="189426"/>
    <lineage>
        <taxon>Bacteria</taxon>
        <taxon>Bacillati</taxon>
        <taxon>Bacillota</taxon>
        <taxon>Bacilli</taxon>
        <taxon>Bacillales</taxon>
        <taxon>Paenibacillaceae</taxon>
        <taxon>Paenibacillus</taxon>
    </lineage>
</organism>
<dbReference type="FunFam" id="3.40.50.720:FF:000037">
    <property type="entry name" value="3-oxoacyl-[acyl-carrier-protein] reductase FabG"/>
    <property type="match status" value="1"/>
</dbReference>
<keyword evidence="10 14" id="KW-0275">Fatty acid biosynthesis</keyword>
<keyword evidence="5 14" id="KW-0444">Lipid biosynthesis</keyword>
<dbReference type="OrthoDB" id="9803333at2"/>
<comment type="pathway">
    <text evidence="2 14">Lipid metabolism; fatty acid biosynthesis.</text>
</comment>
<dbReference type="GO" id="GO:0006633">
    <property type="term" value="P:fatty acid biosynthetic process"/>
    <property type="evidence" value="ECO:0007669"/>
    <property type="project" value="UniProtKB-UniPathway"/>
</dbReference>
<accession>A0A1R0YQK0</accession>
<reference evidence="17 18" key="1">
    <citation type="submission" date="2016-10" db="EMBL/GenBank/DDBJ databases">
        <title>Paenibacillus species isolates.</title>
        <authorList>
            <person name="Beno S.M."/>
        </authorList>
    </citation>
    <scope>NUCLEOTIDE SEQUENCE [LARGE SCALE GENOMIC DNA]</scope>
    <source>
        <strain evidence="17 18">FSL H7-0918</strain>
    </source>
</reference>
<evidence type="ECO:0000313" key="17">
    <source>
        <dbReference type="EMBL" id="OME11210.1"/>
    </source>
</evidence>
<evidence type="ECO:0000256" key="6">
    <source>
        <dbReference type="ARBA" id="ARBA00022832"/>
    </source>
</evidence>
<dbReference type="GO" id="GO:0051287">
    <property type="term" value="F:NAD binding"/>
    <property type="evidence" value="ECO:0007669"/>
    <property type="project" value="UniProtKB-UniRule"/>
</dbReference>
<dbReference type="RefSeq" id="WP_076138631.1">
    <property type="nucleotide sequence ID" value="NZ_CP021965.1"/>
</dbReference>
<dbReference type="NCBIfam" id="NF005559">
    <property type="entry name" value="PRK07231.1"/>
    <property type="match status" value="1"/>
</dbReference>
<dbReference type="EMBL" id="MPTO01000041">
    <property type="protein sequence ID" value="OME11210.1"/>
    <property type="molecule type" value="Genomic_DNA"/>
</dbReference>
<evidence type="ECO:0000256" key="12">
    <source>
        <dbReference type="PIRSR" id="PIRSR611284-1"/>
    </source>
</evidence>
<dbReference type="EMBL" id="CP021965">
    <property type="protein sequence ID" value="AWV33495.1"/>
    <property type="molecule type" value="Genomic_DNA"/>
</dbReference>